<dbReference type="InterPro" id="IPR046848">
    <property type="entry name" value="E_motif"/>
</dbReference>
<dbReference type="Pfam" id="PF01535">
    <property type="entry name" value="PPR"/>
    <property type="match status" value="6"/>
</dbReference>
<dbReference type="FunFam" id="1.25.40.10:FF:000344">
    <property type="entry name" value="Pentatricopeptide repeat-containing protein"/>
    <property type="match status" value="1"/>
</dbReference>
<dbReference type="RefSeq" id="XP_010246759.1">
    <property type="nucleotide sequence ID" value="XM_010248457.2"/>
</dbReference>
<evidence type="ECO:0000256" key="2">
    <source>
        <dbReference type="PROSITE-ProRule" id="PRU00708"/>
    </source>
</evidence>
<dbReference type="PANTHER" id="PTHR47926:SF342">
    <property type="entry name" value="TETRATRICOPEPTIDE-LIKE HELICAL DOMAIN-CONTAINING PROTEIN-RELATED"/>
    <property type="match status" value="1"/>
</dbReference>
<feature type="repeat" description="PPR" evidence="2">
    <location>
        <begin position="262"/>
        <end position="292"/>
    </location>
</feature>
<feature type="repeat" description="PPR" evidence="2">
    <location>
        <begin position="633"/>
        <end position="663"/>
    </location>
</feature>
<keyword evidence="1" id="KW-0677">Repeat</keyword>
<dbReference type="InterPro" id="IPR002885">
    <property type="entry name" value="PPR_rpt"/>
</dbReference>
<dbReference type="GO" id="GO:0009451">
    <property type="term" value="P:RNA modification"/>
    <property type="evidence" value="ECO:0000318"/>
    <property type="project" value="GO_Central"/>
</dbReference>
<evidence type="ECO:0000313" key="4">
    <source>
        <dbReference type="RefSeq" id="XP_010246759.1"/>
    </source>
</evidence>
<dbReference type="PROSITE" id="PS51375">
    <property type="entry name" value="PPR"/>
    <property type="match status" value="7"/>
</dbReference>
<dbReference type="OMA" id="GWSCIEA"/>
<dbReference type="InterPro" id="IPR011990">
    <property type="entry name" value="TPR-like_helical_dom_sf"/>
</dbReference>
<dbReference type="GeneID" id="104589971"/>
<organism evidence="3 4">
    <name type="scientific">Nelumbo nucifera</name>
    <name type="common">Sacred lotus</name>
    <dbReference type="NCBI Taxonomy" id="4432"/>
    <lineage>
        <taxon>Eukaryota</taxon>
        <taxon>Viridiplantae</taxon>
        <taxon>Streptophyta</taxon>
        <taxon>Embryophyta</taxon>
        <taxon>Tracheophyta</taxon>
        <taxon>Spermatophyta</taxon>
        <taxon>Magnoliopsida</taxon>
        <taxon>Proteales</taxon>
        <taxon>Nelumbonaceae</taxon>
        <taxon>Nelumbo</taxon>
    </lineage>
</organism>
<feature type="repeat" description="PPR" evidence="2">
    <location>
        <begin position="493"/>
        <end position="527"/>
    </location>
</feature>
<sequence length="799" mass="89826">MGIRAELIIHSLSPYRSGITVNPIPAPVSAKATSGSAPNPIGYHFEQNSFCLCELFDVVPLACEAVVIASTTCFFSFQLVYITILVHGLSHRCFSRLSPIHRFFPLSSNVRFSLLRHCYNLTDHHRNLSKTVFSPVLHSCTDLKTLKQVHALILCTGFQPISSAPKLITLYTQFDDIKSAVSVFRSLPEANTFTWNSIVKAHVDFGLFNDALFLYREMRELGVSHDNFTFPVIHRAISSLGGLLDYGKMVHKLAIQMGFDLDIYFCNTVIEMYIRCGSVFSARRVFDEMSHRDLVSWTSMICGYVWSRDIVSCFQLFREMQMRELEPNSVTLMIMLQACSLSENATKGRELHAYVIRKGLESKGSLQNSILTMYAKMGNIKNAENLFCMTNKRDIISWNIMISGYSKKGDVTKVAEIFSKMQIEVNPSLETLSLVISAFAKCGNLLQGEMICGYAVKTGLCDIVLQTAIVDLYAKCGELDISAQLFKETSQKNRITWSAMMSGFVQNGYFKEAIELSQQMQIVGLNLEPDILRNLVLVYTHLGALQLGKGVHGYMVRNMFYISREDSAPMETSILNMYAKCGSIVWARRCFDQMVVKDVVAWSSMIEAYGTHGLGFEALKLFDQMEREGVKPNSVTFLSLLSACSHSGLVSEGCRVFGYMRQRYNIEPDVYHYTCMVDLLGRSGKLQEALSIIVNMVVKPDSRIWGALLAASRVYSDDKIGAYVAQRILELEPDNAGYHTLLSNVHASVQRWTEVETIRRAMTEKYLKKKPGWSCIEAGDLHGFVANDGSCLRVVEMLN</sequence>
<gene>
    <name evidence="4" type="primary">LOC104589971</name>
</gene>
<feature type="repeat" description="PPR" evidence="2">
    <location>
        <begin position="598"/>
        <end position="632"/>
    </location>
</feature>
<feature type="repeat" description="PPR" evidence="2">
    <location>
        <begin position="394"/>
        <end position="424"/>
    </location>
</feature>
<dbReference type="InParanoid" id="A0A1U7Z776"/>
<protein>
    <submittedName>
        <fullName evidence="4">Pentatricopeptide repeat-containing protein At5g39350-like</fullName>
    </submittedName>
</protein>
<dbReference type="GO" id="GO:0003723">
    <property type="term" value="F:RNA binding"/>
    <property type="evidence" value="ECO:0007669"/>
    <property type="project" value="InterPro"/>
</dbReference>
<dbReference type="OrthoDB" id="185373at2759"/>
<dbReference type="Gene3D" id="1.25.40.10">
    <property type="entry name" value="Tetratricopeptide repeat domain"/>
    <property type="match status" value="4"/>
</dbReference>
<proteinExistence type="predicted"/>
<dbReference type="eggNOG" id="KOG4197">
    <property type="taxonomic scope" value="Eukaryota"/>
</dbReference>
<dbReference type="AlphaFoldDB" id="A0A1U7Z776"/>
<dbReference type="KEGG" id="nnu:104589971"/>
<feature type="repeat" description="PPR" evidence="2">
    <location>
        <begin position="293"/>
        <end position="327"/>
    </location>
</feature>
<dbReference type="Pfam" id="PF20431">
    <property type="entry name" value="E_motif"/>
    <property type="match status" value="1"/>
</dbReference>
<dbReference type="NCBIfam" id="TIGR00756">
    <property type="entry name" value="PPR"/>
    <property type="match status" value="7"/>
</dbReference>
<dbReference type="InterPro" id="IPR046960">
    <property type="entry name" value="PPR_At4g14850-like_plant"/>
</dbReference>
<evidence type="ECO:0000313" key="3">
    <source>
        <dbReference type="Proteomes" id="UP000189703"/>
    </source>
</evidence>
<reference evidence="4" key="1">
    <citation type="submission" date="2025-08" db="UniProtKB">
        <authorList>
            <consortium name="RefSeq"/>
        </authorList>
    </citation>
    <scope>IDENTIFICATION</scope>
</reference>
<keyword evidence="3" id="KW-1185">Reference proteome</keyword>
<feature type="repeat" description="PPR" evidence="2">
    <location>
        <begin position="191"/>
        <end position="225"/>
    </location>
</feature>
<name>A0A1U7Z776_NELNU</name>
<dbReference type="Proteomes" id="UP000189703">
    <property type="component" value="Unplaced"/>
</dbReference>
<evidence type="ECO:0000256" key="1">
    <source>
        <dbReference type="ARBA" id="ARBA00022737"/>
    </source>
</evidence>
<dbReference type="PANTHER" id="PTHR47926">
    <property type="entry name" value="PENTATRICOPEPTIDE REPEAT-CONTAINING PROTEIN"/>
    <property type="match status" value="1"/>
</dbReference>
<dbReference type="FunFam" id="1.25.40.10:FF:000090">
    <property type="entry name" value="Pentatricopeptide repeat-containing protein, chloroplastic"/>
    <property type="match status" value="1"/>
</dbReference>
<accession>A0A1U7Z776</accession>
<dbReference type="Pfam" id="PF13041">
    <property type="entry name" value="PPR_2"/>
    <property type="match status" value="2"/>
</dbReference>